<sequence>AFMHAAVIRQVIDYPLVLRERIDRLVSEKNNISSEIMSEIILIKDLAAGMKSLKTAEGNAGDEKNFILKLKSEIDSLKRDFSHVTGIIVKEPPTASLLPIKYKAKRNAVLAGVVGFFFLIFLAFFIEYIKNASRHSKKQ</sequence>
<organism evidence="2">
    <name type="scientific">marine sediment metagenome</name>
    <dbReference type="NCBI Taxonomy" id="412755"/>
    <lineage>
        <taxon>unclassified sequences</taxon>
        <taxon>metagenomes</taxon>
        <taxon>ecological metagenomes</taxon>
    </lineage>
</organism>
<evidence type="ECO:0008006" key="3">
    <source>
        <dbReference type="Google" id="ProtNLM"/>
    </source>
</evidence>
<comment type="caution">
    <text evidence="2">The sequence shown here is derived from an EMBL/GenBank/DDBJ whole genome shotgun (WGS) entry which is preliminary data.</text>
</comment>
<feature type="transmembrane region" description="Helical" evidence="1">
    <location>
        <begin position="108"/>
        <end position="129"/>
    </location>
</feature>
<protein>
    <recommendedName>
        <fullName evidence="3">Tyrosine kinase G-rich domain-containing protein</fullName>
    </recommendedName>
</protein>
<name>X1C317_9ZZZZ</name>
<keyword evidence="1" id="KW-1133">Transmembrane helix</keyword>
<reference evidence="2" key="1">
    <citation type="journal article" date="2014" name="Front. Microbiol.">
        <title>High frequency of phylogenetically diverse reductive dehalogenase-homologous genes in deep subseafloor sedimentary metagenomes.</title>
        <authorList>
            <person name="Kawai M."/>
            <person name="Futagami T."/>
            <person name="Toyoda A."/>
            <person name="Takaki Y."/>
            <person name="Nishi S."/>
            <person name="Hori S."/>
            <person name="Arai W."/>
            <person name="Tsubouchi T."/>
            <person name="Morono Y."/>
            <person name="Uchiyama I."/>
            <person name="Ito T."/>
            <person name="Fujiyama A."/>
            <person name="Inagaki F."/>
            <person name="Takami H."/>
        </authorList>
    </citation>
    <scope>NUCLEOTIDE SEQUENCE</scope>
    <source>
        <strain evidence="2">Expedition CK06-06</strain>
    </source>
</reference>
<evidence type="ECO:0000256" key="1">
    <source>
        <dbReference type="SAM" id="Phobius"/>
    </source>
</evidence>
<keyword evidence="1" id="KW-0812">Transmembrane</keyword>
<feature type="non-terminal residue" evidence="2">
    <location>
        <position position="1"/>
    </location>
</feature>
<evidence type="ECO:0000313" key="2">
    <source>
        <dbReference type="EMBL" id="GAG90813.1"/>
    </source>
</evidence>
<keyword evidence="1" id="KW-0472">Membrane</keyword>
<dbReference type="AlphaFoldDB" id="X1C317"/>
<gene>
    <name evidence="2" type="ORF">S01H4_46301</name>
</gene>
<accession>X1C317</accession>
<proteinExistence type="predicted"/>
<dbReference type="EMBL" id="BART01025861">
    <property type="protein sequence ID" value="GAG90813.1"/>
    <property type="molecule type" value="Genomic_DNA"/>
</dbReference>